<dbReference type="EMBL" id="CP117411">
    <property type="protein sequence ID" value="WCT75344.1"/>
    <property type="molecule type" value="Genomic_DNA"/>
</dbReference>
<keyword evidence="3 6" id="KW-0812">Transmembrane</keyword>
<dbReference type="PANTHER" id="PTHR30250">
    <property type="entry name" value="PST FAMILY PREDICTED COLANIC ACID TRANSPORTER"/>
    <property type="match status" value="1"/>
</dbReference>
<evidence type="ECO:0000256" key="5">
    <source>
        <dbReference type="ARBA" id="ARBA00023136"/>
    </source>
</evidence>
<sequence length="501" mass="53199">MAIPRPMRHGGGVKKSLLGNFGVNVASAMLPIAIQLVTVPLYLHLIGQARYGLLSIVWLLLGYFGFLDLGLSRAAANALARLPIHATTERARVLATTCLLNLGLGCVGGVILYFGGTLILTRLLKLPVELVPEVDALSGWIAGLLPLAFLSGVGVGALEARERFVVANIVQVGGQALGQLLPLAAVYALGPSLAVVVPIAALVRGATALVTLLLAARQEHVFTHLAFDRAKARALLGYGGWVSLSGLLSPLIWSVDQVMIGAIQGVARVAAFAVPMNLVQRTQVIGAALARTLFPRLSSASEAEAEAAQRSAILALGHCFGMVCFGGILLLRPFLELWVGRGMADQAAPIGEILFFGIWINSVASVSLTYLLARGMPRLLVKLQLIELLPCVAMFWAMTHFFGVVGAAVAFSIRCLLDAALIMAAARIRLRDAWQLAGPALVLLAGAMVSLGVMPGLIARIAIGAAIGAVWLWLCWWKLPELREPVMQRLRRPPHHVDGVM</sequence>
<dbReference type="PANTHER" id="PTHR30250:SF26">
    <property type="entry name" value="PSMA PROTEIN"/>
    <property type="match status" value="1"/>
</dbReference>
<dbReference type="Pfam" id="PF01943">
    <property type="entry name" value="Polysacc_synt"/>
    <property type="match status" value="1"/>
</dbReference>
<keyword evidence="4 6" id="KW-1133">Transmembrane helix</keyword>
<feature type="transmembrane region" description="Helical" evidence="6">
    <location>
        <begin position="136"/>
        <end position="158"/>
    </location>
</feature>
<dbReference type="InterPro" id="IPR050833">
    <property type="entry name" value="Poly_Biosynth_Transport"/>
</dbReference>
<keyword evidence="5 6" id="KW-0472">Membrane</keyword>
<feature type="transmembrane region" description="Helical" evidence="6">
    <location>
        <begin position="93"/>
        <end position="116"/>
    </location>
</feature>
<evidence type="ECO:0000313" key="7">
    <source>
        <dbReference type="EMBL" id="WCT75344.1"/>
    </source>
</evidence>
<evidence type="ECO:0000256" key="3">
    <source>
        <dbReference type="ARBA" id="ARBA00022692"/>
    </source>
</evidence>
<feature type="transmembrane region" description="Helical" evidence="6">
    <location>
        <begin position="404"/>
        <end position="426"/>
    </location>
</feature>
<gene>
    <name evidence="7" type="ORF">PQ455_09040</name>
</gene>
<dbReference type="RefSeq" id="WP_273691139.1">
    <property type="nucleotide sequence ID" value="NZ_CP117411.1"/>
</dbReference>
<feature type="transmembrane region" description="Helical" evidence="6">
    <location>
        <begin position="195"/>
        <end position="215"/>
    </location>
</feature>
<feature type="transmembrane region" description="Helical" evidence="6">
    <location>
        <begin position="235"/>
        <end position="253"/>
    </location>
</feature>
<reference evidence="7 8" key="1">
    <citation type="submission" date="2023-02" db="EMBL/GenBank/DDBJ databases">
        <title>Genome sequence of Sphingomonas naphthae.</title>
        <authorList>
            <person name="Kim S."/>
            <person name="Heo J."/>
            <person name="Kwon S.-W."/>
        </authorList>
    </citation>
    <scope>NUCLEOTIDE SEQUENCE [LARGE SCALE GENOMIC DNA]</scope>
    <source>
        <strain evidence="7 8">KACC 18716</strain>
    </source>
</reference>
<evidence type="ECO:0000256" key="6">
    <source>
        <dbReference type="SAM" id="Phobius"/>
    </source>
</evidence>
<feature type="transmembrane region" description="Helical" evidence="6">
    <location>
        <begin position="165"/>
        <end position="189"/>
    </location>
</feature>
<evidence type="ECO:0000256" key="1">
    <source>
        <dbReference type="ARBA" id="ARBA00004651"/>
    </source>
</evidence>
<keyword evidence="2" id="KW-1003">Cell membrane</keyword>
<name>A0ABY7TSZ8_9SPHN</name>
<feature type="transmembrane region" description="Helical" evidence="6">
    <location>
        <begin position="433"/>
        <end position="451"/>
    </location>
</feature>
<feature type="transmembrane region" description="Helical" evidence="6">
    <location>
        <begin position="379"/>
        <end position="398"/>
    </location>
</feature>
<accession>A0ABY7TSZ8</accession>
<feature type="transmembrane region" description="Helical" evidence="6">
    <location>
        <begin position="21"/>
        <end position="45"/>
    </location>
</feature>
<feature type="transmembrane region" description="Helical" evidence="6">
    <location>
        <begin position="353"/>
        <end position="372"/>
    </location>
</feature>
<feature type="transmembrane region" description="Helical" evidence="6">
    <location>
        <begin position="312"/>
        <end position="333"/>
    </location>
</feature>
<protein>
    <submittedName>
        <fullName evidence="7">Oligosaccharide flippase family protein</fullName>
    </submittedName>
</protein>
<feature type="transmembrane region" description="Helical" evidence="6">
    <location>
        <begin position="457"/>
        <end position="479"/>
    </location>
</feature>
<proteinExistence type="predicted"/>
<organism evidence="7 8">
    <name type="scientific">Sphingomonas naphthae</name>
    <dbReference type="NCBI Taxonomy" id="1813468"/>
    <lineage>
        <taxon>Bacteria</taxon>
        <taxon>Pseudomonadati</taxon>
        <taxon>Pseudomonadota</taxon>
        <taxon>Alphaproteobacteria</taxon>
        <taxon>Sphingomonadales</taxon>
        <taxon>Sphingomonadaceae</taxon>
        <taxon>Sphingomonas</taxon>
    </lineage>
</organism>
<feature type="transmembrane region" description="Helical" evidence="6">
    <location>
        <begin position="259"/>
        <end position="279"/>
    </location>
</feature>
<evidence type="ECO:0000256" key="4">
    <source>
        <dbReference type="ARBA" id="ARBA00022989"/>
    </source>
</evidence>
<dbReference type="InterPro" id="IPR002797">
    <property type="entry name" value="Polysacc_synth"/>
</dbReference>
<keyword evidence="8" id="KW-1185">Reference proteome</keyword>
<evidence type="ECO:0000256" key="2">
    <source>
        <dbReference type="ARBA" id="ARBA00022475"/>
    </source>
</evidence>
<feature type="transmembrane region" description="Helical" evidence="6">
    <location>
        <begin position="51"/>
        <end position="72"/>
    </location>
</feature>
<evidence type="ECO:0000313" key="8">
    <source>
        <dbReference type="Proteomes" id="UP001220395"/>
    </source>
</evidence>
<comment type="subcellular location">
    <subcellularLocation>
        <location evidence="1">Cell membrane</location>
        <topology evidence="1">Multi-pass membrane protein</topology>
    </subcellularLocation>
</comment>
<dbReference type="Proteomes" id="UP001220395">
    <property type="component" value="Chromosome"/>
</dbReference>